<keyword evidence="5" id="KW-1185">Reference proteome</keyword>
<dbReference type="GO" id="GO:0016651">
    <property type="term" value="F:oxidoreductase activity, acting on NAD(P)H"/>
    <property type="evidence" value="ECO:0007669"/>
    <property type="project" value="InterPro"/>
</dbReference>
<reference evidence="4 5" key="1">
    <citation type="submission" date="2013-03" db="EMBL/GenBank/DDBJ databases">
        <title>The Genome Sequence of Exophiala aquamarina CBS 119918.</title>
        <authorList>
            <consortium name="The Broad Institute Genomics Platform"/>
            <person name="Cuomo C."/>
            <person name="de Hoog S."/>
            <person name="Gorbushina A."/>
            <person name="Walker B."/>
            <person name="Young S.K."/>
            <person name="Zeng Q."/>
            <person name="Gargeya S."/>
            <person name="Fitzgerald M."/>
            <person name="Haas B."/>
            <person name="Abouelleil A."/>
            <person name="Allen A.W."/>
            <person name="Alvarado L."/>
            <person name="Arachchi H.M."/>
            <person name="Berlin A.M."/>
            <person name="Chapman S.B."/>
            <person name="Gainer-Dewar J."/>
            <person name="Goldberg J."/>
            <person name="Griggs A."/>
            <person name="Gujja S."/>
            <person name="Hansen M."/>
            <person name="Howarth C."/>
            <person name="Imamovic A."/>
            <person name="Ireland A."/>
            <person name="Larimer J."/>
            <person name="McCowan C."/>
            <person name="Murphy C."/>
            <person name="Pearson M."/>
            <person name="Poon T.W."/>
            <person name="Priest M."/>
            <person name="Roberts A."/>
            <person name="Saif S."/>
            <person name="Shea T."/>
            <person name="Sisk P."/>
            <person name="Sykes S."/>
            <person name="Wortman J."/>
            <person name="Nusbaum C."/>
            <person name="Birren B."/>
        </authorList>
    </citation>
    <scope>NUCLEOTIDE SEQUENCE [LARGE SCALE GENOMIC DNA]</scope>
    <source>
        <strain evidence="4 5">CBS 119918</strain>
    </source>
</reference>
<dbReference type="Pfam" id="PF08240">
    <property type="entry name" value="ADH_N"/>
    <property type="match status" value="1"/>
</dbReference>
<gene>
    <name evidence="4" type="ORF">A1O9_11741</name>
</gene>
<evidence type="ECO:0000256" key="1">
    <source>
        <dbReference type="ARBA" id="ARBA00008072"/>
    </source>
</evidence>
<evidence type="ECO:0000313" key="5">
    <source>
        <dbReference type="Proteomes" id="UP000027920"/>
    </source>
</evidence>
<dbReference type="InterPro" id="IPR047122">
    <property type="entry name" value="Trans-enoyl_RdTase-like"/>
</dbReference>
<dbReference type="RefSeq" id="XP_013254705.1">
    <property type="nucleotide sequence ID" value="XM_013399251.1"/>
</dbReference>
<dbReference type="InterPro" id="IPR020843">
    <property type="entry name" value="ER"/>
</dbReference>
<sequence length="342" mass="36904">MKAIVLQGQAGKASLVFDRPSPKLRPGYILVYVKAVALNPTDWKHVDLANEAKGTLFGCDYAGIVAETGTGYSTDWKTGDKICGFSLGGNKLQQEDGAFAETIVVKADVQMRIPNHLSFEEAATVPTAILTCGQGLFQEMGLTWPKEASETSNNEPILIYGGSSTTGLMGIQLVKLAGYVPLTTCSPHNFELVKSLGAFPVDYKDPNCTEQIRQAAGNNLRLVWDTISTHESAKICAKVIDPGGICGTVRDVAFPRTGVRKTRSSGYTSTGEPVEKPGMSLPAQPEHFVFTKKWMKEAESLLQRKLIKPPPSRVGKGLECVLDGVDLLRNGKVSGVKLVYTL</sequence>
<accession>A0A072P945</accession>
<evidence type="ECO:0000313" key="4">
    <source>
        <dbReference type="EMBL" id="KEF52115.1"/>
    </source>
</evidence>
<dbReference type="InterPro" id="IPR011032">
    <property type="entry name" value="GroES-like_sf"/>
</dbReference>
<dbReference type="PANTHER" id="PTHR45348">
    <property type="entry name" value="HYPOTHETICAL OXIDOREDUCTASE (EUROFUNG)"/>
    <property type="match status" value="1"/>
</dbReference>
<dbReference type="SUPFAM" id="SSF50129">
    <property type="entry name" value="GroES-like"/>
    <property type="match status" value="1"/>
</dbReference>
<keyword evidence="2" id="KW-0560">Oxidoreductase</keyword>
<dbReference type="SUPFAM" id="SSF51735">
    <property type="entry name" value="NAD(P)-binding Rossmann-fold domains"/>
    <property type="match status" value="1"/>
</dbReference>
<dbReference type="AlphaFoldDB" id="A0A072P945"/>
<comment type="similarity">
    <text evidence="1">Belongs to the zinc-containing alcohol dehydrogenase family.</text>
</comment>
<dbReference type="HOGENOM" id="CLU_026673_16_1_1"/>
<dbReference type="OrthoDB" id="48317at2759"/>
<dbReference type="STRING" id="1182545.A0A072P945"/>
<organism evidence="4 5">
    <name type="scientific">Exophiala aquamarina CBS 119918</name>
    <dbReference type="NCBI Taxonomy" id="1182545"/>
    <lineage>
        <taxon>Eukaryota</taxon>
        <taxon>Fungi</taxon>
        <taxon>Dikarya</taxon>
        <taxon>Ascomycota</taxon>
        <taxon>Pezizomycotina</taxon>
        <taxon>Eurotiomycetes</taxon>
        <taxon>Chaetothyriomycetidae</taxon>
        <taxon>Chaetothyriales</taxon>
        <taxon>Herpotrichiellaceae</taxon>
        <taxon>Exophiala</taxon>
    </lineage>
</organism>
<dbReference type="Gene3D" id="3.40.50.720">
    <property type="entry name" value="NAD(P)-binding Rossmann-like Domain"/>
    <property type="match status" value="1"/>
</dbReference>
<proteinExistence type="inferred from homology"/>
<evidence type="ECO:0000259" key="3">
    <source>
        <dbReference type="SMART" id="SM00829"/>
    </source>
</evidence>
<dbReference type="Gene3D" id="3.90.180.10">
    <property type="entry name" value="Medium-chain alcohol dehydrogenases, catalytic domain"/>
    <property type="match status" value="1"/>
</dbReference>
<dbReference type="SMART" id="SM00829">
    <property type="entry name" value="PKS_ER"/>
    <property type="match status" value="1"/>
</dbReference>
<dbReference type="Proteomes" id="UP000027920">
    <property type="component" value="Unassembled WGS sequence"/>
</dbReference>
<dbReference type="PANTHER" id="PTHR45348:SF2">
    <property type="entry name" value="ZINC-TYPE ALCOHOL DEHYDROGENASE-LIKE PROTEIN C2E1P3.01"/>
    <property type="match status" value="1"/>
</dbReference>
<dbReference type="VEuPathDB" id="FungiDB:A1O9_11741"/>
<dbReference type="GeneID" id="25286638"/>
<comment type="caution">
    <text evidence="4">The sequence shown here is derived from an EMBL/GenBank/DDBJ whole genome shotgun (WGS) entry which is preliminary data.</text>
</comment>
<protein>
    <recommendedName>
        <fullName evidence="3">Enoyl reductase (ER) domain-containing protein</fullName>
    </recommendedName>
</protein>
<dbReference type="InterPro" id="IPR036291">
    <property type="entry name" value="NAD(P)-bd_dom_sf"/>
</dbReference>
<dbReference type="CDD" id="cd08249">
    <property type="entry name" value="enoyl_reductase_like"/>
    <property type="match status" value="1"/>
</dbReference>
<name>A0A072P945_9EURO</name>
<evidence type="ECO:0000256" key="2">
    <source>
        <dbReference type="ARBA" id="ARBA00023002"/>
    </source>
</evidence>
<dbReference type="EMBL" id="AMGV01000019">
    <property type="protein sequence ID" value="KEF52115.1"/>
    <property type="molecule type" value="Genomic_DNA"/>
</dbReference>
<feature type="domain" description="Enoyl reductase (ER)" evidence="3">
    <location>
        <begin position="11"/>
        <end position="339"/>
    </location>
</feature>
<dbReference type="InterPro" id="IPR013154">
    <property type="entry name" value="ADH-like_N"/>
</dbReference>